<dbReference type="GO" id="GO:0030593">
    <property type="term" value="P:neutrophil chemotaxis"/>
    <property type="evidence" value="ECO:0000314"/>
    <property type="project" value="ZFIN"/>
</dbReference>
<dbReference type="EMBL" id="CT826376">
    <property type="status" value="NOT_ANNOTATED_CDS"/>
    <property type="molecule type" value="Genomic_DNA"/>
</dbReference>
<dbReference type="GO" id="GO:0001525">
    <property type="term" value="P:angiogenesis"/>
    <property type="evidence" value="ECO:0000314"/>
    <property type="project" value="ZFIN"/>
</dbReference>
<dbReference type="GO" id="GO:0005615">
    <property type="term" value="C:extracellular space"/>
    <property type="evidence" value="ECO:0000318"/>
    <property type="project" value="GO_Central"/>
</dbReference>
<feature type="domain" description="Chemokine interleukin-8-like" evidence="7">
    <location>
        <begin position="31"/>
        <end position="92"/>
    </location>
</feature>
<dbReference type="CTD" id="100002946"/>
<protein>
    <submittedName>
        <fullName evidence="8">Chemokine (C-X-C motif) ligand 8a</fullName>
    </submittedName>
    <submittedName>
        <fullName evidence="10">Interleukin-8 isoform X1</fullName>
    </submittedName>
</protein>
<dbReference type="FunFam" id="2.40.50.40:FF:000004">
    <property type="entry name" value="C-X-C motif chemokine"/>
    <property type="match status" value="1"/>
</dbReference>
<dbReference type="RefSeq" id="XP_001342606.2">
    <property type="nucleotide sequence ID" value="XM_001342570.8"/>
</dbReference>
<dbReference type="GO" id="GO:0002523">
    <property type="term" value="P:leukocyte migration involved in inflammatory response"/>
    <property type="evidence" value="ECO:0000315"/>
    <property type="project" value="ZFIN"/>
</dbReference>
<evidence type="ECO:0000256" key="1">
    <source>
        <dbReference type="ARBA" id="ARBA00004613"/>
    </source>
</evidence>
<dbReference type="Bgee" id="ENSDARG00000104795">
    <property type="expression patterns" value="Expressed in spleen and 14 other cell types or tissues"/>
</dbReference>
<dbReference type="SMR" id="A0A0G2KYH9"/>
<dbReference type="AlphaFoldDB" id="A0A0G2KYH9"/>
<name>A0A0G2KYH9_DANRE</name>
<dbReference type="GO" id="GO:0098508">
    <property type="term" value="P:endothelial to hematopoietic transition"/>
    <property type="evidence" value="ECO:0000315"/>
    <property type="project" value="ZFIN"/>
</dbReference>
<dbReference type="SUPFAM" id="SSF54117">
    <property type="entry name" value="Interleukin 8-like chemokines"/>
    <property type="match status" value="1"/>
</dbReference>
<comment type="similarity">
    <text evidence="2">Belongs to the intercrine alpha (chemokine CxC) family.</text>
</comment>
<dbReference type="Pfam" id="PF00048">
    <property type="entry name" value="IL8"/>
    <property type="match status" value="1"/>
</dbReference>
<dbReference type="GO" id="GO:0009617">
    <property type="term" value="P:response to bacterium"/>
    <property type="evidence" value="ECO:0000315"/>
    <property type="project" value="ZFIN"/>
</dbReference>
<dbReference type="GO" id="GO:0045236">
    <property type="term" value="F:CXCR chemokine receptor binding"/>
    <property type="evidence" value="ECO:0000318"/>
    <property type="project" value="GO_Central"/>
</dbReference>
<dbReference type="GO" id="GO:0009611">
    <property type="term" value="P:response to wounding"/>
    <property type="evidence" value="ECO:0000315"/>
    <property type="project" value="ZFIN"/>
</dbReference>
<evidence type="ECO:0000256" key="4">
    <source>
        <dbReference type="ARBA" id="ARBA00022525"/>
    </source>
</evidence>
<dbReference type="GO" id="GO:0002244">
    <property type="term" value="P:hematopoietic progenitor cell differentiation"/>
    <property type="evidence" value="ECO:0000315"/>
    <property type="project" value="ZFIN"/>
</dbReference>
<dbReference type="OrthoDB" id="9937393at2759"/>
<reference evidence="8 9" key="1">
    <citation type="journal article" date="2013" name="Nature">
        <title>The zebrafish reference genome sequence and its relationship to the human genome.</title>
        <authorList>
            <consortium name="Genome Reference Consortium Zebrafish"/>
            <person name="Howe K."/>
            <person name="Clark M.D."/>
            <person name="Torroja C.F."/>
            <person name="Torrance J."/>
            <person name="Berthelot C."/>
            <person name="Muffato M."/>
            <person name="Collins J.E."/>
            <person name="Humphray S."/>
            <person name="McLaren K."/>
            <person name="Matthews L."/>
            <person name="McLaren S."/>
            <person name="Sealy I."/>
            <person name="Caccamo M."/>
            <person name="Churcher C."/>
            <person name="Scott C."/>
            <person name="Barrett J.C."/>
            <person name="Koch R."/>
            <person name="Rauch G.J."/>
            <person name="White S."/>
            <person name="Chow W."/>
            <person name="Kilian B."/>
            <person name="Quintais L.T."/>
            <person name="Guerra-Assuncao J.A."/>
            <person name="Zhou Y."/>
            <person name="Gu Y."/>
            <person name="Yen J."/>
            <person name="Vogel J.H."/>
            <person name="Eyre T."/>
            <person name="Redmond S."/>
            <person name="Banerjee R."/>
            <person name="Chi J."/>
            <person name="Fu B."/>
            <person name="Langley E."/>
            <person name="Maguire S.F."/>
            <person name="Laird G.K."/>
            <person name="Lloyd D."/>
            <person name="Kenyon E."/>
            <person name="Donaldson S."/>
            <person name="Sehra H."/>
            <person name="Almeida-King J."/>
            <person name="Loveland J."/>
            <person name="Trevanion S."/>
            <person name="Jones M."/>
            <person name="Quail M."/>
            <person name="Willey D."/>
            <person name="Hunt A."/>
            <person name="Burton J."/>
            <person name="Sims S."/>
            <person name="McLay K."/>
            <person name="Plumb B."/>
            <person name="Davis J."/>
            <person name="Clee C."/>
            <person name="Oliver K."/>
            <person name="Clark R."/>
            <person name="Riddle C."/>
            <person name="Elliot D."/>
            <person name="Eliott D."/>
            <person name="Threadgold G."/>
            <person name="Harden G."/>
            <person name="Ware D."/>
            <person name="Begum S."/>
            <person name="Mortimore B."/>
            <person name="Mortimer B."/>
            <person name="Kerry G."/>
            <person name="Heath P."/>
            <person name="Phillimore B."/>
            <person name="Tracey A."/>
            <person name="Corby N."/>
            <person name="Dunn M."/>
            <person name="Johnson C."/>
            <person name="Wood J."/>
            <person name="Clark S."/>
            <person name="Pelan S."/>
            <person name="Griffiths G."/>
            <person name="Smith M."/>
            <person name="Glithero R."/>
            <person name="Howden P."/>
            <person name="Barker N."/>
            <person name="Lloyd C."/>
            <person name="Stevens C."/>
            <person name="Harley J."/>
            <person name="Holt K."/>
            <person name="Panagiotidis G."/>
            <person name="Lovell J."/>
            <person name="Beasley H."/>
            <person name="Henderson C."/>
            <person name="Gordon D."/>
            <person name="Auger K."/>
            <person name="Wright D."/>
            <person name="Collins J."/>
            <person name="Raisen C."/>
            <person name="Dyer L."/>
            <person name="Leung K."/>
            <person name="Robertson L."/>
            <person name="Ambridge K."/>
            <person name="Leongamornlert D."/>
            <person name="McGuire S."/>
            <person name="Gilderthorp R."/>
            <person name="Griffiths C."/>
            <person name="Manthravadi D."/>
            <person name="Nichol S."/>
            <person name="Barker G."/>
            <person name="Whitehead S."/>
            <person name="Kay M."/>
            <person name="Brown J."/>
            <person name="Murnane C."/>
            <person name="Gray E."/>
            <person name="Humphries M."/>
            <person name="Sycamore N."/>
            <person name="Barker D."/>
            <person name="Saunders D."/>
            <person name="Wallis J."/>
            <person name="Babbage A."/>
            <person name="Hammond S."/>
            <person name="Mashreghi-Mohammadi M."/>
            <person name="Barr L."/>
            <person name="Martin S."/>
            <person name="Wray P."/>
            <person name="Ellington A."/>
            <person name="Matthews N."/>
            <person name="Ellwood M."/>
            <person name="Woodmansey R."/>
            <person name="Clark G."/>
            <person name="Cooper J."/>
            <person name="Cooper J."/>
            <person name="Tromans A."/>
            <person name="Grafham D."/>
            <person name="Skuce C."/>
            <person name="Pandian R."/>
            <person name="Andrews R."/>
            <person name="Harrison E."/>
            <person name="Kimberley A."/>
            <person name="Garnett J."/>
            <person name="Fosker N."/>
            <person name="Hall R."/>
            <person name="Garner P."/>
            <person name="Kelly D."/>
            <person name="Bird C."/>
            <person name="Palmer S."/>
            <person name="Gehring I."/>
            <person name="Berger A."/>
            <person name="Dooley C.M."/>
            <person name="Ersan-Urun Z."/>
            <person name="Eser C."/>
            <person name="Geiger H."/>
            <person name="Geisler M."/>
            <person name="Karotki L."/>
            <person name="Kirn A."/>
            <person name="Konantz J."/>
            <person name="Konantz M."/>
            <person name="Oberlander M."/>
            <person name="Rudolph-Geiger S."/>
            <person name="Teucke M."/>
            <person name="Lanz C."/>
            <person name="Raddatz G."/>
            <person name="Osoegawa K."/>
            <person name="Zhu B."/>
            <person name="Rapp A."/>
            <person name="Widaa S."/>
            <person name="Langford C."/>
            <person name="Yang F."/>
            <person name="Schuster S.C."/>
            <person name="Carter N.P."/>
            <person name="Harrow J."/>
            <person name="Ning Z."/>
            <person name="Herrero J."/>
            <person name="Searle S.M."/>
            <person name="Enright A."/>
            <person name="Geisler R."/>
            <person name="Plasterk R.H."/>
            <person name="Lee C."/>
            <person name="Westerfield M."/>
            <person name="de Jong P.J."/>
            <person name="Zon L.I."/>
            <person name="Postlethwait J.H."/>
            <person name="Nusslein-Volhard C."/>
            <person name="Hubbard T.J."/>
            <person name="Roest Crollius H."/>
            <person name="Rogers J."/>
            <person name="Stemple D.L."/>
        </authorList>
    </citation>
    <scope>NUCLEOTIDE SEQUENCE [LARGE SCALE GENOMIC DNA]</scope>
    <source>
        <strain evidence="8">Tuebingen</strain>
    </source>
</reference>
<dbReference type="Gene3D" id="2.40.50.40">
    <property type="match status" value="1"/>
</dbReference>
<accession>A0A8M1Q7Q0</accession>
<comment type="function">
    <text evidence="5">Ligand for cxcr3.2. Chemotactic for macrophages.</text>
</comment>
<reference evidence="10" key="3">
    <citation type="submission" date="2025-04" db="UniProtKB">
        <authorList>
            <consortium name="RefSeq"/>
        </authorList>
    </citation>
    <scope>IDENTIFICATION</scope>
    <source>
        <strain evidence="10">Tuebingen</strain>
    </source>
</reference>
<dbReference type="GO" id="GO:0042056">
    <property type="term" value="F:chemoattractant activity"/>
    <property type="evidence" value="ECO:0007669"/>
    <property type="project" value="UniProtKB-ARBA"/>
</dbReference>
<evidence type="ECO:0000313" key="9">
    <source>
        <dbReference type="Proteomes" id="UP000000437"/>
    </source>
</evidence>
<dbReference type="AGR" id="ZFIN:ZDB-GENE-081104-317"/>
<dbReference type="GO" id="GO:0006954">
    <property type="term" value="P:inflammatory response"/>
    <property type="evidence" value="ECO:0000318"/>
    <property type="project" value="GO_Central"/>
</dbReference>
<keyword evidence="9" id="KW-1185">Reference proteome</keyword>
<dbReference type="STRING" id="7955.ENSDARP00000137520"/>
<feature type="signal peptide" evidence="6">
    <location>
        <begin position="1"/>
        <end position="22"/>
    </location>
</feature>
<dbReference type="PANTHER" id="PTHR12015:SF198">
    <property type="entry name" value="PLATELET BASIC PROTEIN"/>
    <property type="match status" value="1"/>
</dbReference>
<dbReference type="GO" id="GO:0071222">
    <property type="term" value="P:cellular response to lipopolysaccharide"/>
    <property type="evidence" value="ECO:0000318"/>
    <property type="project" value="GO_Central"/>
</dbReference>
<evidence type="ECO:0000256" key="3">
    <source>
        <dbReference type="ARBA" id="ARBA00022514"/>
    </source>
</evidence>
<evidence type="ECO:0000256" key="2">
    <source>
        <dbReference type="ARBA" id="ARBA00010665"/>
    </source>
</evidence>
<organism evidence="8">
    <name type="scientific">Danio rerio</name>
    <name type="common">Zebrafish</name>
    <name type="synonym">Brachydanio rerio</name>
    <dbReference type="NCBI Taxonomy" id="7955"/>
    <lineage>
        <taxon>Eukaryota</taxon>
        <taxon>Metazoa</taxon>
        <taxon>Chordata</taxon>
        <taxon>Craniata</taxon>
        <taxon>Vertebrata</taxon>
        <taxon>Euteleostomi</taxon>
        <taxon>Actinopterygii</taxon>
        <taxon>Neopterygii</taxon>
        <taxon>Teleostei</taxon>
        <taxon>Ostariophysi</taxon>
        <taxon>Cypriniformes</taxon>
        <taxon>Danionidae</taxon>
        <taxon>Danioninae</taxon>
        <taxon>Danio</taxon>
    </lineage>
</organism>
<dbReference type="GO" id="GO:0061844">
    <property type="term" value="P:antimicrobial humoral immune response mediated by antimicrobial peptide"/>
    <property type="evidence" value="ECO:0000318"/>
    <property type="project" value="GO_Central"/>
</dbReference>
<dbReference type="PANTHER" id="PTHR12015">
    <property type="entry name" value="SMALL INDUCIBLE CYTOKINE A"/>
    <property type="match status" value="1"/>
</dbReference>
<feature type="chain" id="PRO_5044542439" evidence="6">
    <location>
        <begin position="23"/>
        <end position="98"/>
    </location>
</feature>
<dbReference type="GO" id="GO:0002631">
    <property type="term" value="P:regulation of granuloma formation"/>
    <property type="evidence" value="ECO:0000315"/>
    <property type="project" value="ZFIN"/>
</dbReference>
<dbReference type="GO" id="GO:0001570">
    <property type="term" value="P:vasculogenesis"/>
    <property type="evidence" value="ECO:0000315"/>
    <property type="project" value="ZFIN"/>
</dbReference>
<dbReference type="GO" id="GO:0060218">
    <property type="term" value="P:hematopoietic stem cell differentiation"/>
    <property type="evidence" value="ECO:0000315"/>
    <property type="project" value="ZFIN"/>
</dbReference>
<dbReference type="SMART" id="SM00199">
    <property type="entry name" value="SCY"/>
    <property type="match status" value="1"/>
</dbReference>
<dbReference type="CDD" id="cd00273">
    <property type="entry name" value="Chemokine_CXC"/>
    <property type="match status" value="1"/>
</dbReference>
<dbReference type="Ensembl" id="ENSDART00000161996.2">
    <property type="protein sequence ID" value="ENSDARP00000137520.1"/>
    <property type="gene ID" value="ENSDARG00000104795.2"/>
</dbReference>
<proteinExistence type="inferred from homology"/>
<dbReference type="GeneTree" id="ENSGT01030000234940"/>
<dbReference type="GeneID" id="100002946"/>
<evidence type="ECO:0000313" key="10">
    <source>
        <dbReference type="RefSeq" id="XP_001342606.2"/>
    </source>
</evidence>
<comment type="subcellular location">
    <subcellularLocation>
        <location evidence="1">Secreted</location>
    </subcellularLocation>
</comment>
<dbReference type="InterPro" id="IPR001811">
    <property type="entry name" value="Chemokine_IL8-like_dom"/>
</dbReference>
<dbReference type="GO" id="GO:1990266">
    <property type="term" value="P:neutrophil migration"/>
    <property type="evidence" value="ECO:0000315"/>
    <property type="project" value="ZFIN"/>
</dbReference>
<keyword evidence="6" id="KW-0732">Signal</keyword>
<dbReference type="OMA" id="NTELRCR"/>
<dbReference type="InterPro" id="IPR001089">
    <property type="entry name" value="Chemokine_CXC"/>
</dbReference>
<dbReference type="PRINTS" id="PR00437">
    <property type="entry name" value="SMALLCYTKCXC"/>
</dbReference>
<evidence type="ECO:0000259" key="7">
    <source>
        <dbReference type="SMART" id="SM00199"/>
    </source>
</evidence>
<dbReference type="GO" id="GO:0071219">
    <property type="term" value="P:cellular response to molecule of bacterial origin"/>
    <property type="evidence" value="ECO:0000314"/>
    <property type="project" value="ZFIN"/>
</dbReference>
<dbReference type="KEGG" id="dre:100002946"/>
<accession>A0A0G2KYH9</accession>
<dbReference type="GO" id="GO:0071621">
    <property type="term" value="P:granulocyte chemotaxis"/>
    <property type="evidence" value="ECO:0000314"/>
    <property type="project" value="ZFIN"/>
</dbReference>
<evidence type="ECO:0000256" key="5">
    <source>
        <dbReference type="ARBA" id="ARBA00054901"/>
    </source>
</evidence>
<dbReference type="InterPro" id="IPR036048">
    <property type="entry name" value="Interleukin_8-like_sf"/>
</dbReference>
<evidence type="ECO:0000313" key="8">
    <source>
        <dbReference type="Ensembl" id="ENSDARP00000137520"/>
    </source>
</evidence>
<reference evidence="8" key="2">
    <citation type="submission" date="2015-06" db="UniProtKB">
        <authorList>
            <consortium name="Ensembl"/>
        </authorList>
    </citation>
    <scope>IDENTIFICATION</scope>
    <source>
        <strain evidence="8">Tuebingen</strain>
    </source>
</reference>
<dbReference type="Proteomes" id="UP000000437">
    <property type="component" value="Chromosome 1"/>
</dbReference>
<sequence length="98" mass="11002">MTSKIISVCVIVFLAFLTIIEGMSLRGLAVDPRCRCIETESRRIGKHIKSVELFPPSPHCKDLEIIATLMTTGQEICLDPSAPWVKKIIDRIIVNRKP</sequence>
<dbReference type="InterPro" id="IPR033899">
    <property type="entry name" value="CXC_Chemokine_domain"/>
</dbReference>
<evidence type="ECO:0000313" key="11">
    <source>
        <dbReference type="ZFIN" id="ZDB-GENE-081104-317"/>
    </source>
</evidence>
<keyword evidence="3" id="KW-0202">Cytokine</keyword>
<gene>
    <name evidence="8 10 11" type="primary">cxcl8a</name>
</gene>
<dbReference type="InterPro" id="IPR039809">
    <property type="entry name" value="Chemokine_b/g/d"/>
</dbReference>
<keyword evidence="4" id="KW-0964">Secreted</keyword>
<dbReference type="ZFIN" id="ZDB-GENE-081104-317">
    <property type="gene designation" value="cxcl8a"/>
</dbReference>
<dbReference type="PhylomeDB" id="A0A0G2KYH9"/>
<dbReference type="PRINTS" id="PR00436">
    <property type="entry name" value="INTERLEUKIN8"/>
</dbReference>
<dbReference type="GO" id="GO:0008009">
    <property type="term" value="F:chemokine activity"/>
    <property type="evidence" value="ECO:0000314"/>
    <property type="project" value="ZFIN"/>
</dbReference>
<dbReference type="GO" id="GO:0071305">
    <property type="term" value="P:cellular response to vitamin D"/>
    <property type="evidence" value="ECO:0000315"/>
    <property type="project" value="ZFIN"/>
</dbReference>
<evidence type="ECO:0000256" key="6">
    <source>
        <dbReference type="SAM" id="SignalP"/>
    </source>
</evidence>